<dbReference type="EMBL" id="OX596095">
    <property type="protein sequence ID" value="CAM9453615.1"/>
    <property type="molecule type" value="Genomic_DNA"/>
</dbReference>
<evidence type="ECO:0000313" key="2">
    <source>
        <dbReference type="Proteomes" id="UP001162501"/>
    </source>
</evidence>
<proteinExistence type="predicted"/>
<dbReference type="Proteomes" id="UP001162501">
    <property type="component" value="Chromosome 11"/>
</dbReference>
<organism evidence="1 2">
    <name type="scientific">Rangifer tarandus platyrhynchus</name>
    <name type="common">Svalbard reindeer</name>
    <dbReference type="NCBI Taxonomy" id="3082113"/>
    <lineage>
        <taxon>Eukaryota</taxon>
        <taxon>Metazoa</taxon>
        <taxon>Chordata</taxon>
        <taxon>Craniata</taxon>
        <taxon>Vertebrata</taxon>
        <taxon>Euteleostomi</taxon>
        <taxon>Mammalia</taxon>
        <taxon>Eutheria</taxon>
        <taxon>Laurasiatheria</taxon>
        <taxon>Artiodactyla</taxon>
        <taxon>Ruminantia</taxon>
        <taxon>Pecora</taxon>
        <taxon>Cervidae</taxon>
        <taxon>Odocoileinae</taxon>
        <taxon>Rangifer</taxon>
    </lineage>
</organism>
<reference evidence="1" key="2">
    <citation type="submission" date="2025-03" db="EMBL/GenBank/DDBJ databases">
        <authorList>
            <consortium name="ELIXIR-Norway"/>
            <consortium name="Elixir Norway"/>
        </authorList>
    </citation>
    <scope>NUCLEOTIDE SEQUENCE</scope>
</reference>
<accession>A0AC59Y861</accession>
<evidence type="ECO:0000313" key="1">
    <source>
        <dbReference type="EMBL" id="CAM9453615.1"/>
    </source>
</evidence>
<sequence length="230" mass="25706">MAREQDKARQDLEKAEQRNLDFVKETDDLHSALEQLAEEKVRCLEQGYRGRVILLWSEVEVERSKFWERAKQQRARLEEDLRHLQAEETSLCKKLTLTLKPERARCSAEADVSCLLQESAALLCSRVGCRMGPRLPSDCFLCLRTPPSRFSSDHVKKGPAGPQRRAAGFSVGAAQRPHALSAVCLGHFLWTGTGAQCCPSAPPRPWALRAVPVLSASPDSRHALACWPHS</sequence>
<gene>
    <name evidence="1" type="ORF">MRATA1EN22A_LOCUS2719</name>
</gene>
<protein>
    <submittedName>
        <fullName evidence="1">Uncharacterized protein</fullName>
    </submittedName>
</protein>
<reference evidence="1" key="1">
    <citation type="submission" date="2023-05" db="EMBL/GenBank/DDBJ databases">
        <authorList>
            <consortium name="ELIXIR-Norway"/>
        </authorList>
    </citation>
    <scope>NUCLEOTIDE SEQUENCE</scope>
</reference>
<name>A0AC59Y861_RANTA</name>